<accession>A0A895XLU6</accession>
<dbReference type="SUPFAM" id="SSF56112">
    <property type="entry name" value="Protein kinase-like (PK-like)"/>
    <property type="match status" value="1"/>
</dbReference>
<dbReference type="PANTHER" id="PTHR21064">
    <property type="entry name" value="AMINOGLYCOSIDE PHOSPHOTRANSFERASE DOMAIN-CONTAINING PROTEIN-RELATED"/>
    <property type="match status" value="1"/>
</dbReference>
<protein>
    <submittedName>
        <fullName evidence="3">Phosphotransferase</fullName>
    </submittedName>
</protein>
<dbReference type="InterPro" id="IPR002575">
    <property type="entry name" value="Aminoglycoside_PTrfase"/>
</dbReference>
<evidence type="ECO:0000313" key="3">
    <source>
        <dbReference type="EMBL" id="QSB06661.1"/>
    </source>
</evidence>
<dbReference type="InterPro" id="IPR011009">
    <property type="entry name" value="Kinase-like_dom_sf"/>
</dbReference>
<dbReference type="InterPro" id="IPR050249">
    <property type="entry name" value="Pseudomonas-type_ThrB"/>
</dbReference>
<dbReference type="Gene3D" id="3.90.1200.10">
    <property type="match status" value="1"/>
</dbReference>
<dbReference type="KEGG" id="nav:JQS30_07130"/>
<dbReference type="Pfam" id="PF01636">
    <property type="entry name" value="APH"/>
    <property type="match status" value="1"/>
</dbReference>
<feature type="domain" description="Aminoglycoside phosphotransferase" evidence="2">
    <location>
        <begin position="24"/>
        <end position="271"/>
    </location>
</feature>
<dbReference type="PANTHER" id="PTHR21064:SF6">
    <property type="entry name" value="AMINOGLYCOSIDE PHOSPHOTRANSFERASE DOMAIN-CONTAINING PROTEIN"/>
    <property type="match status" value="1"/>
</dbReference>
<comment type="similarity">
    <text evidence="1">Belongs to the pseudomonas-type ThrB family.</text>
</comment>
<proteinExistence type="inferred from homology"/>
<evidence type="ECO:0000259" key="2">
    <source>
        <dbReference type="Pfam" id="PF01636"/>
    </source>
</evidence>
<dbReference type="AlphaFoldDB" id="A0A895XLU6"/>
<dbReference type="GO" id="GO:0019202">
    <property type="term" value="F:amino acid kinase activity"/>
    <property type="evidence" value="ECO:0007669"/>
    <property type="project" value="TreeGrafter"/>
</dbReference>
<reference evidence="3" key="1">
    <citation type="submission" date="2021-02" db="EMBL/GenBank/DDBJ databases">
        <title>Natronoglycomyces albus gen. nov., sp. nov, a haloalkaliphilic actinobacterium from a soda solonchak soil.</title>
        <authorList>
            <person name="Sorokin D.Y."/>
            <person name="Khijniak T.V."/>
            <person name="Zakharycheva A.P."/>
            <person name="Boueva O.V."/>
            <person name="Ariskina E.V."/>
            <person name="Hahnke R.L."/>
            <person name="Bunk B."/>
            <person name="Sproer C."/>
            <person name="Schumann P."/>
            <person name="Evtushenko L.I."/>
            <person name="Kublanov I.V."/>
        </authorList>
    </citation>
    <scope>NUCLEOTIDE SEQUENCE</scope>
    <source>
        <strain evidence="3">DSM 106290</strain>
    </source>
</reference>
<name>A0A895XLU6_9ACTN</name>
<dbReference type="EMBL" id="CP070496">
    <property type="protein sequence ID" value="QSB06661.1"/>
    <property type="molecule type" value="Genomic_DNA"/>
</dbReference>
<organism evidence="3 4">
    <name type="scientific">Natronoglycomyces albus</name>
    <dbReference type="NCBI Taxonomy" id="2811108"/>
    <lineage>
        <taxon>Bacteria</taxon>
        <taxon>Bacillati</taxon>
        <taxon>Actinomycetota</taxon>
        <taxon>Actinomycetes</taxon>
        <taxon>Glycomycetales</taxon>
        <taxon>Glycomycetaceae</taxon>
        <taxon>Natronoglycomyces</taxon>
    </lineage>
</organism>
<keyword evidence="4" id="KW-1185">Reference proteome</keyword>
<evidence type="ECO:0000313" key="4">
    <source>
        <dbReference type="Proteomes" id="UP000662939"/>
    </source>
</evidence>
<dbReference type="Gene3D" id="3.30.200.20">
    <property type="entry name" value="Phosphorylase Kinase, domain 1"/>
    <property type="match status" value="1"/>
</dbReference>
<dbReference type="RefSeq" id="WP_213172672.1">
    <property type="nucleotide sequence ID" value="NZ_CP070496.1"/>
</dbReference>
<gene>
    <name evidence="3" type="ORF">JQS30_07130</name>
</gene>
<sequence>MDVIAPQLPQSALEHWQLGPVSQVKRVPTGLLNKSWRVEAASGTYLLKLFKDVTGPTLQFQFRVLHTLGSAGVPVVLPIPSIGRTPTIILDGHELGVFPWVAGRHRSGLAMSHSACRHLGAVIGQMHRALHMSVPPSTPLQEKPQQTNEQALRRVDELLELVSAGRGDETGFERMAEQTLRLKRGWLVRLADRRPPDTPSAVTGYIHGDLHPHNVMHGPDDSVVALLDWDRLTVGSYAKEMVRSAIFYFTYGDERGLDVGRIAAYAAGYRSVFDIGDAEIALASHQLWWDRMTDNWVIEWHYLRHNASCDHLLPGQTALIKWWTLHFAQVDHALRNIG</sequence>
<evidence type="ECO:0000256" key="1">
    <source>
        <dbReference type="ARBA" id="ARBA00038240"/>
    </source>
</evidence>
<dbReference type="Proteomes" id="UP000662939">
    <property type="component" value="Chromosome"/>
</dbReference>